<gene>
    <name evidence="2" type="ORF">pFRL6_358c</name>
</gene>
<dbReference type="EMBL" id="KF602051">
    <property type="protein sequence ID" value="AHE40445.1"/>
    <property type="molecule type" value="Genomic_DNA"/>
</dbReference>
<reference evidence="2" key="1">
    <citation type="submission" date="2013-09" db="EMBL/GenBank/DDBJ databases">
        <title>Complete nucleotide sequence of Streptomyces linear plasmid pFRL6.</title>
        <authorList>
            <person name="Chen Z."/>
            <person name="Fang P."/>
            <person name="Qin Z."/>
        </authorList>
    </citation>
    <scope>NUCLEOTIDE SEQUENCE</scope>
    <source>
        <plasmid evidence="2">pFRL6</plasmid>
    </source>
</reference>
<feature type="region of interest" description="Disordered" evidence="1">
    <location>
        <begin position="20"/>
        <end position="56"/>
    </location>
</feature>
<accession>V9Z4Q1</accession>
<feature type="region of interest" description="Disordered" evidence="1">
    <location>
        <begin position="72"/>
        <end position="114"/>
    </location>
</feature>
<evidence type="ECO:0000313" key="2">
    <source>
        <dbReference type="EMBL" id="AHE40445.1"/>
    </source>
</evidence>
<dbReference type="AlphaFoldDB" id="V9Z4Q1"/>
<evidence type="ECO:0000256" key="1">
    <source>
        <dbReference type="SAM" id="MobiDB-lite"/>
    </source>
</evidence>
<organism evidence="2">
    <name type="scientific">Streptomyces sp. F12</name>
    <dbReference type="NCBI Taxonomy" id="1436084"/>
    <lineage>
        <taxon>Bacteria</taxon>
        <taxon>Bacillati</taxon>
        <taxon>Actinomycetota</taxon>
        <taxon>Actinomycetes</taxon>
        <taxon>Kitasatosporales</taxon>
        <taxon>Streptomycetaceae</taxon>
        <taxon>Streptomyces</taxon>
    </lineage>
</organism>
<keyword evidence="2" id="KW-0614">Plasmid</keyword>
<proteinExistence type="predicted"/>
<protein>
    <submittedName>
        <fullName evidence="2">Uncharacterized protein</fullName>
    </submittedName>
</protein>
<geneLocation type="plasmid" evidence="2">
    <name>pFRL6</name>
</geneLocation>
<feature type="compositionally biased region" description="Basic residues" evidence="1">
    <location>
        <begin position="29"/>
        <end position="43"/>
    </location>
</feature>
<name>V9Z4Q1_9ACTN</name>
<sequence length="114" mass="12452">MSCEPMRLWGTVTRRAVPRCPARTPLPAARRRRRGRRRRHGHRPAAAPGLHRGRARRDAALIGIECTGRFVGHGEGLPAPAASGRPERRQDAQSGEPLRVAAKRVSTAGVVMRG</sequence>